<keyword evidence="7" id="KW-1185">Reference proteome</keyword>
<dbReference type="GO" id="GO:0006633">
    <property type="term" value="P:fatty acid biosynthetic process"/>
    <property type="evidence" value="ECO:0007669"/>
    <property type="project" value="UniProtKB-UniPathway"/>
</dbReference>
<evidence type="ECO:0000259" key="5">
    <source>
        <dbReference type="PROSITE" id="PS50968"/>
    </source>
</evidence>
<sequence>MDIREIKELIKFIEKSDIKEFQYENETESLFISKNGDVPQIIQGAPMQYAAAPAVAAAPAAAPAVAAAPAAAAAPAVSGTEVKSPIVGTFYEAASPGAAPFASEGETVKKGQTLCIIEAMKIMNEIEAEFDCVIKKRVGMNGKPVEYGETIFIVEPI</sequence>
<dbReference type="AlphaFoldDB" id="A0A4R1KDA5"/>
<evidence type="ECO:0000256" key="1">
    <source>
        <dbReference type="ARBA" id="ARBA00003761"/>
    </source>
</evidence>
<dbReference type="InterPro" id="IPR011053">
    <property type="entry name" value="Single_hybrid_motif"/>
</dbReference>
<keyword evidence="4" id="KW-0275">Fatty acid biosynthesis</keyword>
<dbReference type="Gene3D" id="2.40.50.100">
    <property type="match status" value="1"/>
</dbReference>
<evidence type="ECO:0000256" key="4">
    <source>
        <dbReference type="RuleBase" id="RU364072"/>
    </source>
</evidence>
<dbReference type="InterPro" id="IPR050709">
    <property type="entry name" value="Biotin_Carboxyl_Carrier/Decarb"/>
</dbReference>
<reference evidence="6 7" key="1">
    <citation type="submission" date="2019-03" db="EMBL/GenBank/DDBJ databases">
        <title>Genomic Encyclopedia of Type Strains, Phase IV (KMG-IV): sequencing the most valuable type-strain genomes for metagenomic binning, comparative biology and taxonomic classification.</title>
        <authorList>
            <person name="Goeker M."/>
        </authorList>
    </citation>
    <scope>NUCLEOTIDE SEQUENCE [LARGE SCALE GENOMIC DNA]</scope>
    <source>
        <strain evidence="6 7">DSM 24984</strain>
    </source>
</reference>
<dbReference type="UniPathway" id="UPA00094"/>
<name>A0A4R1KDA5_9BACT</name>
<dbReference type="InterPro" id="IPR000089">
    <property type="entry name" value="Biotin_lipoyl"/>
</dbReference>
<dbReference type="SUPFAM" id="SSF51230">
    <property type="entry name" value="Single hybrid motif"/>
    <property type="match status" value="1"/>
</dbReference>
<evidence type="ECO:0000256" key="3">
    <source>
        <dbReference type="ARBA" id="ARBA00023267"/>
    </source>
</evidence>
<comment type="function">
    <text evidence="1 4">This protein is a component of the acetyl coenzyme A carboxylase complex; first, biotin carboxylase catalyzes the carboxylation of the carrier protein and then the transcarboxylase transfers the carboxyl group to form malonyl-CoA.</text>
</comment>
<evidence type="ECO:0000313" key="7">
    <source>
        <dbReference type="Proteomes" id="UP000294614"/>
    </source>
</evidence>
<protein>
    <recommendedName>
        <fullName evidence="2 4">Biotin carboxyl carrier protein of acetyl-CoA carboxylase</fullName>
    </recommendedName>
</protein>
<dbReference type="Pfam" id="PF00364">
    <property type="entry name" value="Biotin_lipoyl"/>
    <property type="match status" value="1"/>
</dbReference>
<comment type="pathway">
    <text evidence="4">Lipid metabolism; fatty acid biosynthesis.</text>
</comment>
<dbReference type="OrthoDB" id="9811735at2"/>
<evidence type="ECO:0000313" key="6">
    <source>
        <dbReference type="EMBL" id="TCK62077.1"/>
    </source>
</evidence>
<keyword evidence="4" id="KW-0276">Fatty acid metabolism</keyword>
<dbReference type="GO" id="GO:0009317">
    <property type="term" value="C:acetyl-CoA carboxylase complex"/>
    <property type="evidence" value="ECO:0007669"/>
    <property type="project" value="InterPro"/>
</dbReference>
<dbReference type="PANTHER" id="PTHR45266">
    <property type="entry name" value="OXALOACETATE DECARBOXYLASE ALPHA CHAIN"/>
    <property type="match status" value="1"/>
</dbReference>
<dbReference type="Proteomes" id="UP000294614">
    <property type="component" value="Unassembled WGS sequence"/>
</dbReference>
<keyword evidence="3 4" id="KW-0092">Biotin</keyword>
<dbReference type="PANTHER" id="PTHR45266:SF3">
    <property type="entry name" value="OXALOACETATE DECARBOXYLASE ALPHA CHAIN"/>
    <property type="match status" value="1"/>
</dbReference>
<dbReference type="GO" id="GO:0003989">
    <property type="term" value="F:acetyl-CoA carboxylase activity"/>
    <property type="evidence" value="ECO:0007669"/>
    <property type="project" value="InterPro"/>
</dbReference>
<accession>A0A4R1KDA5</accession>
<dbReference type="RefSeq" id="WP_132871850.1">
    <property type="nucleotide sequence ID" value="NZ_JAJUHT010000002.1"/>
</dbReference>
<dbReference type="PROSITE" id="PS50968">
    <property type="entry name" value="BIOTINYL_LIPOYL"/>
    <property type="match status" value="1"/>
</dbReference>
<organism evidence="6 7">
    <name type="scientific">Seleniivibrio woodruffii</name>
    <dbReference type="NCBI Taxonomy" id="1078050"/>
    <lineage>
        <taxon>Bacteria</taxon>
        <taxon>Pseudomonadati</taxon>
        <taxon>Deferribacterota</taxon>
        <taxon>Deferribacteres</taxon>
        <taxon>Deferribacterales</taxon>
        <taxon>Geovibrionaceae</taxon>
        <taxon>Seleniivibrio</taxon>
    </lineage>
</organism>
<gene>
    <name evidence="6" type="ORF">C8D98_0587</name>
</gene>
<dbReference type="PRINTS" id="PR01071">
    <property type="entry name" value="ACOABIOTINCC"/>
</dbReference>
<proteinExistence type="predicted"/>
<dbReference type="EMBL" id="SMGG01000003">
    <property type="protein sequence ID" value="TCK62077.1"/>
    <property type="molecule type" value="Genomic_DNA"/>
</dbReference>
<comment type="caution">
    <text evidence="6">The sequence shown here is derived from an EMBL/GenBank/DDBJ whole genome shotgun (WGS) entry which is preliminary data.</text>
</comment>
<dbReference type="InterPro" id="IPR001249">
    <property type="entry name" value="AcCoA_biotinCC"/>
</dbReference>
<evidence type="ECO:0000256" key="2">
    <source>
        <dbReference type="ARBA" id="ARBA00017562"/>
    </source>
</evidence>
<keyword evidence="4" id="KW-0443">Lipid metabolism</keyword>
<feature type="domain" description="Lipoyl-binding" evidence="5">
    <location>
        <begin position="79"/>
        <end position="155"/>
    </location>
</feature>
<dbReference type="CDD" id="cd06850">
    <property type="entry name" value="biotinyl_domain"/>
    <property type="match status" value="1"/>
</dbReference>
<dbReference type="NCBIfam" id="TIGR00531">
    <property type="entry name" value="BCCP"/>
    <property type="match status" value="1"/>
</dbReference>
<keyword evidence="4" id="KW-0444">Lipid biosynthesis</keyword>